<gene>
    <name evidence="2" type="ORF">HF872_01665</name>
</gene>
<evidence type="ECO:0000313" key="2">
    <source>
        <dbReference type="EMBL" id="NME27340.1"/>
    </source>
</evidence>
<sequence length="296" mass="31228">MYICIDIGGTAIKYGLASADGQLIETKSTPTHAHEGGGPGIVRTVRRLIRQYKERGPLSGIALSTAGMVDPQKGRIFYALADSIPDYTGTEWKEMLEEEFHIPCAVENDVNCAALGELWLGAGKGCTSAFMMTIGTSIGGCAIYDGHILHGAGCSAGEIAYMRVPGGRLHDLASATRLVRDVATAKGVRPDELDGRAVFAMAADGDTDAIGAIDALSRDIAVAIGNVITVLQPQVVILGGGIMAQEGVFRPLLEQYVSQQLPPAMYGPTHIAFARLGNTAGMLGALYHLRQTLSQE</sequence>
<dbReference type="Pfam" id="PF00480">
    <property type="entry name" value="ROK"/>
    <property type="match status" value="1"/>
</dbReference>
<organism evidence="2 3">
    <name type="scientific">Megasphaera hexanoica</name>
    <dbReference type="NCBI Taxonomy" id="1675036"/>
    <lineage>
        <taxon>Bacteria</taxon>
        <taxon>Bacillati</taxon>
        <taxon>Bacillota</taxon>
        <taxon>Negativicutes</taxon>
        <taxon>Veillonellales</taxon>
        <taxon>Veillonellaceae</taxon>
        <taxon>Megasphaera</taxon>
    </lineage>
</organism>
<dbReference type="Gene3D" id="3.30.420.40">
    <property type="match status" value="2"/>
</dbReference>
<dbReference type="CDD" id="cd24068">
    <property type="entry name" value="ASKHA_NBD_ROK_FnNanK-like"/>
    <property type="match status" value="1"/>
</dbReference>
<reference evidence="2 3" key="1">
    <citation type="submission" date="2020-04" db="EMBL/GenBank/DDBJ databases">
        <authorList>
            <person name="Hitch T.C.A."/>
            <person name="Wylensek D."/>
            <person name="Clavel T."/>
        </authorList>
    </citation>
    <scope>NUCLEOTIDE SEQUENCE [LARGE SCALE GENOMIC DNA]</scope>
    <source>
        <strain evidence="2 3">Oil-RF-744-FAT-WT-6-1</strain>
    </source>
</reference>
<accession>A0A848BQE7</accession>
<comment type="caution">
    <text evidence="2">The sequence shown here is derived from an EMBL/GenBank/DDBJ whole genome shotgun (WGS) entry which is preliminary data.</text>
</comment>
<proteinExistence type="inferred from homology"/>
<comment type="similarity">
    <text evidence="1">Belongs to the ROK (NagC/XylR) family.</text>
</comment>
<evidence type="ECO:0000256" key="1">
    <source>
        <dbReference type="ARBA" id="ARBA00006479"/>
    </source>
</evidence>
<dbReference type="PANTHER" id="PTHR18964:SF165">
    <property type="entry name" value="BETA-GLUCOSIDE KINASE"/>
    <property type="match status" value="1"/>
</dbReference>
<dbReference type="SUPFAM" id="SSF53067">
    <property type="entry name" value="Actin-like ATPase domain"/>
    <property type="match status" value="1"/>
</dbReference>
<dbReference type="Proteomes" id="UP000591071">
    <property type="component" value="Unassembled WGS sequence"/>
</dbReference>
<protein>
    <submittedName>
        <fullName evidence="2">ROK family protein</fullName>
    </submittedName>
</protein>
<name>A0A848BQE7_9FIRM</name>
<dbReference type="InterPro" id="IPR000600">
    <property type="entry name" value="ROK"/>
</dbReference>
<dbReference type="PANTHER" id="PTHR18964">
    <property type="entry name" value="ROK (REPRESSOR, ORF, KINASE) FAMILY"/>
    <property type="match status" value="1"/>
</dbReference>
<evidence type="ECO:0000313" key="3">
    <source>
        <dbReference type="Proteomes" id="UP000591071"/>
    </source>
</evidence>
<dbReference type="AlphaFoldDB" id="A0A848BQE7"/>
<dbReference type="InterPro" id="IPR043129">
    <property type="entry name" value="ATPase_NBD"/>
</dbReference>
<dbReference type="EMBL" id="JABAFG010000002">
    <property type="protein sequence ID" value="NME27340.1"/>
    <property type="molecule type" value="Genomic_DNA"/>
</dbReference>
<dbReference type="RefSeq" id="WP_170087103.1">
    <property type="nucleotide sequence ID" value="NZ_JABAFG010000002.1"/>
</dbReference>